<geneLocation type="plastid" evidence="5"/>
<reference evidence="8 9" key="3">
    <citation type="submission" date="2019-06" db="EMBL/GenBank/DDBJ databases">
        <title>A hidden player of endosymbiotic evolution: DNA virus triggered massive gene transfer.</title>
        <authorList>
            <person name="Matsuo M."/>
            <person name="Katahata A."/>
            <person name="Tachikawa M."/>
            <person name="Minakuchi Y."/>
            <person name="Noguchi H."/>
            <person name="Toyoda A."/>
            <person name="Fujiyama A."/>
            <person name="Suzuki Y."/>
            <person name="Satoh S."/>
            <person name="Nakayama T."/>
            <person name="Kamikawa R."/>
            <person name="Nomura M."/>
            <person name="Inagaki Y."/>
            <person name="Ishida K."/>
            <person name="Obokata J."/>
        </authorList>
    </citation>
    <scope>NUCLEOTIDE SEQUENCE [LARGE SCALE GENOMIC DNA]</scope>
    <source>
        <strain evidence="8 9">MYN1</strain>
    </source>
</reference>
<accession>A0A1L5YCB5</accession>
<evidence type="ECO:0000256" key="4">
    <source>
        <dbReference type="RuleBase" id="RU003660"/>
    </source>
</evidence>
<dbReference type="InterPro" id="IPR047863">
    <property type="entry name" value="Ribosomal_uS8_CS"/>
</dbReference>
<keyword evidence="5" id="KW-0934">Plastid</keyword>
<dbReference type="EMBL" id="LC490351">
    <property type="protein sequence ID" value="BBL86329.1"/>
    <property type="molecule type" value="Genomic_DNA"/>
</dbReference>
<keyword evidence="2 4" id="KW-0689">Ribosomal protein</keyword>
<organism evidence="5">
    <name type="scientific">Paulinella micropora</name>
    <dbReference type="NCBI Taxonomy" id="1928728"/>
    <lineage>
        <taxon>Eukaryota</taxon>
        <taxon>Sar</taxon>
        <taxon>Rhizaria</taxon>
        <taxon>Cercozoa</taxon>
        <taxon>Imbricatea</taxon>
        <taxon>Silicofilosea</taxon>
        <taxon>Euglyphida</taxon>
        <taxon>Paulinellidae</taxon>
        <taxon>Paulinella</taxon>
    </lineage>
</organism>
<evidence type="ECO:0000256" key="3">
    <source>
        <dbReference type="ARBA" id="ARBA00023274"/>
    </source>
</evidence>
<evidence type="ECO:0000256" key="1">
    <source>
        <dbReference type="ARBA" id="ARBA00006471"/>
    </source>
</evidence>
<sequence>MSRSIAQVLREEGFIAEVNDEGEGVKKQLVLELKYSGKHRQPIIRSLQRVSKPGLRIYKNTRGLPKVLGGLGVAIISTSRGVMSDRNARKQGVGGEVLCYVY</sequence>
<dbReference type="GO" id="GO:1990904">
    <property type="term" value="C:ribonucleoprotein complex"/>
    <property type="evidence" value="ECO:0007669"/>
    <property type="project" value="UniProtKB-KW"/>
</dbReference>
<keyword evidence="9" id="KW-1185">Reference proteome</keyword>
<dbReference type="Proteomes" id="UP000503178">
    <property type="component" value="Chromatophore Pltd"/>
</dbReference>
<comment type="similarity">
    <text evidence="1 4">Belongs to the universal ribosomal protein uS8 family.</text>
</comment>
<dbReference type="RefSeq" id="YP_009530820.1">
    <property type="nucleotide sequence ID" value="NC_039737.1"/>
</dbReference>
<dbReference type="NCBIfam" id="NF001109">
    <property type="entry name" value="PRK00136.1"/>
    <property type="match status" value="1"/>
</dbReference>
<dbReference type="Gene3D" id="3.30.1370.30">
    <property type="match status" value="1"/>
</dbReference>
<name>A0A1L5YCB5_9EUKA</name>
<evidence type="ECO:0000313" key="6">
    <source>
        <dbReference type="EMBL" id="AQX45116.1"/>
    </source>
</evidence>
<reference evidence="7" key="2">
    <citation type="submission" date="2018-02" db="EMBL/GenBank/DDBJ databases">
        <title>Genome reduction pattern in chromatophore genome of Paulinella.</title>
        <authorList>
            <person name="Lhee D."/>
            <person name="Yoon H.S."/>
        </authorList>
    </citation>
    <scope>NUCLEOTIDE SEQUENCE</scope>
    <source>
        <strain evidence="7">NZ27</strain>
    </source>
</reference>
<dbReference type="AlphaFoldDB" id="A0A1L5YCB5"/>
<dbReference type="GO" id="GO:0003735">
    <property type="term" value="F:structural constituent of ribosome"/>
    <property type="evidence" value="ECO:0007669"/>
    <property type="project" value="InterPro"/>
</dbReference>
<dbReference type="GeneID" id="38331445"/>
<gene>
    <name evidence="5" type="primary">rps8</name>
    <name evidence="8" type="synonym">MYN1_Chr_512</name>
    <name evidence="5" type="ORF">PCKR_571</name>
    <name evidence="6" type="ORF">PFK_571</name>
    <name evidence="7" type="ORF">PMNZ_574</name>
    <name evidence="8" type="ORF">PMYN1_Chma521</name>
</gene>
<evidence type="ECO:0000313" key="9">
    <source>
        <dbReference type="Proteomes" id="UP000503178"/>
    </source>
</evidence>
<dbReference type="FunFam" id="3.30.1490.10:FF:000001">
    <property type="entry name" value="30S ribosomal protein S8"/>
    <property type="match status" value="1"/>
</dbReference>
<proteinExistence type="inferred from homology"/>
<dbReference type="InterPro" id="IPR035987">
    <property type="entry name" value="Ribosomal_uS8_sf"/>
</dbReference>
<keyword evidence="3 4" id="KW-0687">Ribonucleoprotein</keyword>
<reference evidence="5" key="1">
    <citation type="journal article" date="2017" name="Protist">
        <title>Diversity of the Photosynthetic Paulinella Species, with the Description of Paulinella micropora sp. nov. and the Chromatophore Genome Sequence for strain KR01.</title>
        <authorList>
            <person name="Lhee D."/>
            <person name="Yang E.C."/>
            <person name="Kim J.I."/>
            <person name="Nakayama T."/>
            <person name="Zuccarello G."/>
            <person name="Andersen R.A."/>
            <person name="Yoon H.S."/>
        </authorList>
    </citation>
    <scope>NUCLEOTIDE SEQUENCE</scope>
    <source>
        <strain evidence="6">FK01</strain>
        <strain evidence="5">KR01</strain>
    </source>
</reference>
<dbReference type="InterPro" id="IPR000630">
    <property type="entry name" value="Ribosomal_uS8"/>
</dbReference>
<dbReference type="PANTHER" id="PTHR11758">
    <property type="entry name" value="40S RIBOSOMAL PROTEIN S15A"/>
    <property type="match status" value="1"/>
</dbReference>
<dbReference type="GO" id="GO:0005737">
    <property type="term" value="C:cytoplasm"/>
    <property type="evidence" value="ECO:0007669"/>
    <property type="project" value="UniProtKB-ARBA"/>
</dbReference>
<dbReference type="SUPFAM" id="SSF56047">
    <property type="entry name" value="Ribosomal protein S8"/>
    <property type="match status" value="1"/>
</dbReference>
<dbReference type="EMBL" id="MG976688">
    <property type="protein sequence ID" value="AXY63509.1"/>
    <property type="molecule type" value="Genomic_DNA"/>
</dbReference>
<dbReference type="EMBL" id="KX897545">
    <property type="protein sequence ID" value="APP88349.1"/>
    <property type="molecule type" value="Genomic_DNA"/>
</dbReference>
<evidence type="ECO:0000313" key="7">
    <source>
        <dbReference type="EMBL" id="AXY63509.1"/>
    </source>
</evidence>
<dbReference type="EMBL" id="KY124271">
    <property type="protein sequence ID" value="AQX45116.1"/>
    <property type="molecule type" value="Genomic_DNA"/>
</dbReference>
<dbReference type="GO" id="GO:0005840">
    <property type="term" value="C:ribosome"/>
    <property type="evidence" value="ECO:0007669"/>
    <property type="project" value="UniProtKB-KW"/>
</dbReference>
<dbReference type="PROSITE" id="PS00053">
    <property type="entry name" value="RIBOSOMAL_S8"/>
    <property type="match status" value="1"/>
</dbReference>
<dbReference type="Gene3D" id="3.30.1490.10">
    <property type="match status" value="1"/>
</dbReference>
<protein>
    <submittedName>
        <fullName evidence="5">30S ribosomal protein S8</fullName>
    </submittedName>
</protein>
<evidence type="ECO:0000313" key="8">
    <source>
        <dbReference type="EMBL" id="BBL86329.1"/>
    </source>
</evidence>
<dbReference type="GO" id="GO:0006412">
    <property type="term" value="P:translation"/>
    <property type="evidence" value="ECO:0007669"/>
    <property type="project" value="InterPro"/>
</dbReference>
<evidence type="ECO:0000256" key="2">
    <source>
        <dbReference type="ARBA" id="ARBA00022980"/>
    </source>
</evidence>
<dbReference type="Pfam" id="PF00410">
    <property type="entry name" value="Ribosomal_S8"/>
    <property type="match status" value="1"/>
</dbReference>
<evidence type="ECO:0000313" key="5">
    <source>
        <dbReference type="EMBL" id="APP88349.1"/>
    </source>
</evidence>